<dbReference type="Gramene" id="KOM57576">
    <property type="protein sequence ID" value="KOM57576"/>
    <property type="gene ID" value="LR48_Vigan11g060900"/>
</dbReference>
<accession>A0A0L9VR79</accession>
<name>A0A0L9VR79_PHAAN</name>
<dbReference type="AlphaFoldDB" id="A0A0L9VR79"/>
<feature type="region of interest" description="Disordered" evidence="1">
    <location>
        <begin position="60"/>
        <end position="88"/>
    </location>
</feature>
<organism evidence="2 3">
    <name type="scientific">Phaseolus angularis</name>
    <name type="common">Azuki bean</name>
    <name type="synonym">Vigna angularis</name>
    <dbReference type="NCBI Taxonomy" id="3914"/>
    <lineage>
        <taxon>Eukaryota</taxon>
        <taxon>Viridiplantae</taxon>
        <taxon>Streptophyta</taxon>
        <taxon>Embryophyta</taxon>
        <taxon>Tracheophyta</taxon>
        <taxon>Spermatophyta</taxon>
        <taxon>Magnoliopsida</taxon>
        <taxon>eudicotyledons</taxon>
        <taxon>Gunneridae</taxon>
        <taxon>Pentapetalae</taxon>
        <taxon>rosids</taxon>
        <taxon>fabids</taxon>
        <taxon>Fabales</taxon>
        <taxon>Fabaceae</taxon>
        <taxon>Papilionoideae</taxon>
        <taxon>50 kb inversion clade</taxon>
        <taxon>NPAAA clade</taxon>
        <taxon>indigoferoid/millettioid clade</taxon>
        <taxon>Phaseoleae</taxon>
        <taxon>Vigna</taxon>
    </lineage>
</organism>
<sequence length="230" mass="27321">MAKLDDVFQQYMQESISTQKSNEASCKRMEMQIGHFIERLEDFGVETKVNPREEFQAMITGSDKTLDEKEIERKEKEELSEKDKDVEKEREVVEREERKKICGKIKKVRGKREEKKKVREKKICVKIKKVREKEKRTRGKKKESYEKPRPYPRSIIGRRRNLSTVWKSSRNWRLKMLGGRVSTEGYYVRLNLLMGVGMTSSSGKRIKTIGSKKKERRKIRMITGVDEELR</sequence>
<gene>
    <name evidence="2" type="ORF">LR48_Vigan11g060900</name>
</gene>
<evidence type="ECO:0000256" key="1">
    <source>
        <dbReference type="SAM" id="MobiDB-lite"/>
    </source>
</evidence>
<feature type="compositionally biased region" description="Basic residues" evidence="1">
    <location>
        <begin position="132"/>
        <end position="141"/>
    </location>
</feature>
<evidence type="ECO:0000313" key="2">
    <source>
        <dbReference type="EMBL" id="KOM57576.1"/>
    </source>
</evidence>
<reference evidence="3" key="1">
    <citation type="journal article" date="2015" name="Proc. Natl. Acad. Sci. U.S.A.">
        <title>Genome sequencing of adzuki bean (Vigna angularis) provides insight into high starch and low fat accumulation and domestication.</title>
        <authorList>
            <person name="Yang K."/>
            <person name="Tian Z."/>
            <person name="Chen C."/>
            <person name="Luo L."/>
            <person name="Zhao B."/>
            <person name="Wang Z."/>
            <person name="Yu L."/>
            <person name="Li Y."/>
            <person name="Sun Y."/>
            <person name="Li W."/>
            <person name="Chen Y."/>
            <person name="Li Y."/>
            <person name="Zhang Y."/>
            <person name="Ai D."/>
            <person name="Zhao J."/>
            <person name="Shang C."/>
            <person name="Ma Y."/>
            <person name="Wu B."/>
            <person name="Wang M."/>
            <person name="Gao L."/>
            <person name="Sun D."/>
            <person name="Zhang P."/>
            <person name="Guo F."/>
            <person name="Wang W."/>
            <person name="Li Y."/>
            <person name="Wang J."/>
            <person name="Varshney R.K."/>
            <person name="Wang J."/>
            <person name="Ling H.Q."/>
            <person name="Wan P."/>
        </authorList>
    </citation>
    <scope>NUCLEOTIDE SEQUENCE</scope>
    <source>
        <strain evidence="3">cv. Jingnong 6</strain>
    </source>
</reference>
<proteinExistence type="predicted"/>
<feature type="region of interest" description="Disordered" evidence="1">
    <location>
        <begin position="132"/>
        <end position="152"/>
    </location>
</feature>
<protein>
    <submittedName>
        <fullName evidence="2">Uncharacterized protein</fullName>
    </submittedName>
</protein>
<dbReference type="Proteomes" id="UP000053144">
    <property type="component" value="Chromosome 11"/>
</dbReference>
<feature type="compositionally biased region" description="Basic and acidic residues" evidence="1">
    <location>
        <begin position="64"/>
        <end position="88"/>
    </location>
</feature>
<evidence type="ECO:0000313" key="3">
    <source>
        <dbReference type="Proteomes" id="UP000053144"/>
    </source>
</evidence>
<dbReference type="EMBL" id="CM003381">
    <property type="protein sequence ID" value="KOM57576.1"/>
    <property type="molecule type" value="Genomic_DNA"/>
</dbReference>